<feature type="compositionally biased region" description="Low complexity" evidence="5">
    <location>
        <begin position="447"/>
        <end position="466"/>
    </location>
</feature>
<feature type="compositionally biased region" description="Basic residues" evidence="5">
    <location>
        <begin position="835"/>
        <end position="848"/>
    </location>
</feature>
<dbReference type="PANTHER" id="PTHR12618">
    <property type="entry name" value="PHD AND RING FINGER DOMAIN-CONTAINING PROTEIN 1"/>
    <property type="match status" value="1"/>
</dbReference>
<feature type="compositionally biased region" description="Low complexity" evidence="5">
    <location>
        <begin position="957"/>
        <end position="967"/>
    </location>
</feature>
<dbReference type="Pfam" id="PF00628">
    <property type="entry name" value="PHD"/>
    <property type="match status" value="1"/>
</dbReference>
<gene>
    <name evidence="8" type="primary">CSON005998</name>
</gene>
<dbReference type="PANTHER" id="PTHR12618:SF20">
    <property type="entry name" value="PHD AND RING FINGER DOMAIN-CONTAINING PROTEIN 1"/>
    <property type="match status" value="1"/>
</dbReference>
<feature type="compositionally biased region" description="Acidic residues" evidence="5">
    <location>
        <begin position="612"/>
        <end position="621"/>
    </location>
</feature>
<dbReference type="InterPro" id="IPR001841">
    <property type="entry name" value="Znf_RING"/>
</dbReference>
<evidence type="ECO:0000256" key="2">
    <source>
        <dbReference type="ARBA" id="ARBA00022771"/>
    </source>
</evidence>
<feature type="compositionally biased region" description="Basic residues" evidence="5">
    <location>
        <begin position="920"/>
        <end position="956"/>
    </location>
</feature>
<feature type="region of interest" description="Disordered" evidence="5">
    <location>
        <begin position="232"/>
        <end position="283"/>
    </location>
</feature>
<feature type="compositionally biased region" description="Polar residues" evidence="5">
    <location>
        <begin position="1073"/>
        <end position="1084"/>
    </location>
</feature>
<feature type="compositionally biased region" description="Low complexity" evidence="5">
    <location>
        <begin position="515"/>
        <end position="525"/>
    </location>
</feature>
<dbReference type="GO" id="GO:0008270">
    <property type="term" value="F:zinc ion binding"/>
    <property type="evidence" value="ECO:0007669"/>
    <property type="project" value="UniProtKB-KW"/>
</dbReference>
<dbReference type="InterPro" id="IPR057031">
    <property type="entry name" value="SFR19-like_C"/>
</dbReference>
<dbReference type="EMBL" id="UFQT01000022">
    <property type="protein sequence ID" value="SSX17969.1"/>
    <property type="molecule type" value="Genomic_DNA"/>
</dbReference>
<dbReference type="SUPFAM" id="SSF57850">
    <property type="entry name" value="RING/U-box"/>
    <property type="match status" value="1"/>
</dbReference>
<dbReference type="PROSITE" id="PS50089">
    <property type="entry name" value="ZF_RING_2"/>
    <property type="match status" value="1"/>
</dbReference>
<sequence>MEKDENQSDCENKTEMRAENNLDEDSSDEDDESVADTSEASESDVSESRPSCPICLRSFSCQQIGFPEDCSSVQHIFCALCIEEWAKNVTTCPIDRKEFTKICIMDNWLDKNVIRSVEVTRKEYNEAELEAVDDLTYCEICHRSDNEHTMLLCDGCDHGFHMECLTPRLREVPLGSWYCRRCITSRESAANEAAVEEEIESSAESDAPLMRVIRTRASERIRAAIITRGDLLESDSQDEEETPAQPQAGPSRIRSTLERVRRALKRGTRKRRRRRATRRTTRTAVEEYDVNSGDEKFPIKRSSRTGRVIKRKRKTKKRRTKKKSQKNTCKFSISRDNNDAGINAMRYNSGIPTVRLFEPANNLDYFSDEENDEMPIEPTPVHRIPATGDVLTAIRMNNRIGANRNLLKRKMIIEPIHHSSANILDSIMESQEKWHSKNGLSNVCTLKGGKPVFNNNNNKKGISPNNRPEINQAPLNGTTNNGTSAFSGGQQQNYSTRNENQRNQNAVDGTETRETNNSSNTSNVSGAQDGSGENTGRTVVNTFSALPQRPQKTAASRKSFDIFGDDEDKSCPNFSVYSSESMNLAKNKEKVNDSENEGDQIDERVDLVQLSGDDEDEENNENQDKKIEDEKIDEAQSEQMASNEDKPISDSQAKSQVLHLYDSDGGLDEEINKHLEGQGEQENPTTFQAPDRSYTPCLDEKYPTKEGEDATDSGKTTAGIDGMETELISEDEDSSLSARGADKTGNNKEQSDKQGNKESTTPFKKVQNQRERNYREKDKNKRRHSRDKSEDKENKSKKISNKKREIPRYNVREVITKASQRDPFGRTKPRERSRSRSPAPRRRTRSRTRSPISRSSKSRSWSRKSFSISRSPSYSPRRNKRTKSKSPSPKRQMRTKSPIRRAPRTMSSRKSFSRSPSRSMGHRSKSPLRRTSPVKRKDRERKRKRNRSRERKKRPVSRSPVVEPVVPWTNPSQIRRTSITRHPSPSWTPPLGTLKGSQENLRVVLQNRDVPATSNRTKKKDKKKKAEKKKSKDRREHRHRHEKIIENTGKSRTVPTSKEVFASGDNILVSVSFSNTNADKQPTQPDADREVRRVERDPTKTLQLKDPIPPKPTRKHRKIDTKPVAFIDLDNSPFNEAPASPVIVLSDSDHERDGKERRQGSVVEEDQVEDAEPIDECVRPASPPESPNAEEDFRIQATSGPKTPPEPTTTSIKFTMPSKTRLRVINNLFEDDDEDENVPTRNDKDQTAAQKIGPNTPPDPTPKSPDVYDPFEPTKSPSESPGQQDNTMDHDDGPLSRSSTPPLEETQLQQQQQMLKDQEKMNQLKPVDLVMSLVNKSIGSVSEKEKSGLTIDSIDEITETHMENDVPVEKQITVLSNVVVQTPSKYNVKSTSRIQPGSTPLKTPTRSPAVGYKSQNVSNSQKLGIKPLSSLTANTSGSIISKLPLPRTTSNKSHGSAGMNDMEIDSPYSPGSNDFDDLFEPPSSTTDNYKPSTHSKNVTSTTRGGVPPNKADLFDNLFGSASPVHKFSNVSSTYKMAGKSGRSKNRKGTGKRSKFDDDEVPSSAVELQVKDKLLRKLNRQERVIEEVKLVIKPHYNKKRITKEEYKEIMRKAVPKICHSRTGEINPVKIQALVEAYVKKVRQRRKMSNKMQTA</sequence>
<feature type="compositionally biased region" description="Low complexity" evidence="5">
    <location>
        <begin position="908"/>
        <end position="919"/>
    </location>
</feature>
<feature type="compositionally biased region" description="Basic and acidic residues" evidence="5">
    <location>
        <begin position="740"/>
        <end position="756"/>
    </location>
</feature>
<feature type="compositionally biased region" description="Polar residues" evidence="5">
    <location>
        <begin position="1482"/>
        <end position="1503"/>
    </location>
</feature>
<feature type="compositionally biased region" description="Low complexity" evidence="5">
    <location>
        <begin position="863"/>
        <end position="876"/>
    </location>
</feature>
<feature type="compositionally biased region" description="Polar residues" evidence="5">
    <location>
        <begin position="969"/>
        <end position="985"/>
    </location>
</feature>
<feature type="compositionally biased region" description="Low complexity" evidence="5">
    <location>
        <begin position="1300"/>
        <end position="1313"/>
    </location>
</feature>
<dbReference type="PROSITE" id="PS01359">
    <property type="entry name" value="ZF_PHD_1"/>
    <property type="match status" value="1"/>
</dbReference>
<feature type="compositionally biased region" description="Basic residues" evidence="5">
    <location>
        <begin position="303"/>
        <end position="325"/>
    </location>
</feature>
<feature type="compositionally biased region" description="Basic residues" evidence="5">
    <location>
        <begin position="891"/>
        <end position="903"/>
    </location>
</feature>
<dbReference type="SUPFAM" id="SSF57903">
    <property type="entry name" value="FYVE/PHD zinc finger"/>
    <property type="match status" value="1"/>
</dbReference>
<dbReference type="Pfam" id="PF23030">
    <property type="entry name" value="SCAF11-like_C"/>
    <property type="match status" value="1"/>
</dbReference>
<dbReference type="InterPro" id="IPR011011">
    <property type="entry name" value="Znf_FYVE_PHD"/>
</dbReference>
<evidence type="ECO:0000256" key="1">
    <source>
        <dbReference type="ARBA" id="ARBA00022723"/>
    </source>
</evidence>
<feature type="region of interest" description="Disordered" evidence="5">
    <location>
        <begin position="1"/>
        <end position="51"/>
    </location>
</feature>
<feature type="region of interest" description="Disordered" evidence="5">
    <location>
        <begin position="447"/>
        <end position="557"/>
    </location>
</feature>
<dbReference type="Gene3D" id="3.30.40.10">
    <property type="entry name" value="Zinc/RING finger domain, C3HC4 (zinc finger)"/>
    <property type="match status" value="2"/>
</dbReference>
<accession>A0A336LMZ6</accession>
<organism evidence="8">
    <name type="scientific">Culicoides sonorensis</name>
    <name type="common">Biting midge</name>
    <dbReference type="NCBI Taxonomy" id="179676"/>
    <lineage>
        <taxon>Eukaryota</taxon>
        <taxon>Metazoa</taxon>
        <taxon>Ecdysozoa</taxon>
        <taxon>Arthropoda</taxon>
        <taxon>Hexapoda</taxon>
        <taxon>Insecta</taxon>
        <taxon>Pterygota</taxon>
        <taxon>Neoptera</taxon>
        <taxon>Endopterygota</taxon>
        <taxon>Diptera</taxon>
        <taxon>Nematocera</taxon>
        <taxon>Chironomoidea</taxon>
        <taxon>Ceratopogonidae</taxon>
        <taxon>Ceratopogoninae</taxon>
        <taxon>Culicoides</taxon>
        <taxon>Monoculicoides</taxon>
    </lineage>
</organism>
<feature type="compositionally biased region" description="Acidic residues" evidence="5">
    <location>
        <begin position="723"/>
        <end position="734"/>
    </location>
</feature>
<feature type="compositionally biased region" description="Basic and acidic residues" evidence="5">
    <location>
        <begin position="787"/>
        <end position="834"/>
    </location>
</feature>
<dbReference type="OMA" id="VENTRAC"/>
<dbReference type="PROSITE" id="PS50016">
    <property type="entry name" value="ZF_PHD_2"/>
    <property type="match status" value="1"/>
</dbReference>
<feature type="region of interest" description="Disordered" evidence="5">
    <location>
        <begin position="584"/>
        <end position="1059"/>
    </location>
</feature>
<dbReference type="SMART" id="SM00249">
    <property type="entry name" value="PHD"/>
    <property type="match status" value="1"/>
</dbReference>
<dbReference type="VEuPathDB" id="VectorBase:CSON005998"/>
<feature type="compositionally biased region" description="Basic residues" evidence="5">
    <location>
        <begin position="1016"/>
        <end position="1042"/>
    </location>
</feature>
<feature type="compositionally biased region" description="Acidic residues" evidence="5">
    <location>
        <begin position="1163"/>
        <end position="1175"/>
    </location>
</feature>
<dbReference type="InterPro" id="IPR001965">
    <property type="entry name" value="Znf_PHD"/>
</dbReference>
<keyword evidence="1" id="KW-0479">Metal-binding</keyword>
<feature type="compositionally biased region" description="Polar residues" evidence="5">
    <location>
        <begin position="1387"/>
        <end position="1406"/>
    </location>
</feature>
<evidence type="ECO:0000259" key="6">
    <source>
        <dbReference type="PROSITE" id="PS50016"/>
    </source>
</evidence>
<dbReference type="InterPro" id="IPR013083">
    <property type="entry name" value="Znf_RING/FYVE/PHD"/>
</dbReference>
<feature type="domain" description="RING-type" evidence="7">
    <location>
        <begin position="52"/>
        <end position="96"/>
    </location>
</feature>
<evidence type="ECO:0000259" key="7">
    <source>
        <dbReference type="PROSITE" id="PS50089"/>
    </source>
</evidence>
<evidence type="ECO:0000313" key="8">
    <source>
        <dbReference type="EMBL" id="SSX17969.1"/>
    </source>
</evidence>
<keyword evidence="2 4" id="KW-0863">Zinc-finger</keyword>
<feature type="compositionally biased region" description="Polar residues" evidence="5">
    <location>
        <begin position="1275"/>
        <end position="1286"/>
    </location>
</feature>
<reference evidence="8" key="1">
    <citation type="submission" date="2018-07" db="EMBL/GenBank/DDBJ databases">
        <authorList>
            <person name="Quirk P.G."/>
            <person name="Krulwich T.A."/>
        </authorList>
    </citation>
    <scope>NUCLEOTIDE SEQUENCE</scope>
</reference>
<feature type="region of interest" description="Disordered" evidence="5">
    <location>
        <begin position="1073"/>
        <end position="1323"/>
    </location>
</feature>
<feature type="compositionally biased region" description="Basic residues" evidence="5">
    <location>
        <begin position="1541"/>
        <end position="1552"/>
    </location>
</feature>
<feature type="compositionally biased region" description="Basic residues" evidence="5">
    <location>
        <begin position="262"/>
        <end position="281"/>
    </location>
</feature>
<proteinExistence type="predicted"/>
<name>A0A336LMZ6_CULSO</name>
<evidence type="ECO:0000256" key="3">
    <source>
        <dbReference type="ARBA" id="ARBA00022833"/>
    </source>
</evidence>
<feature type="region of interest" description="Disordered" evidence="5">
    <location>
        <begin position="1387"/>
        <end position="1415"/>
    </location>
</feature>
<feature type="domain" description="PHD-type" evidence="6">
    <location>
        <begin position="135"/>
        <end position="185"/>
    </location>
</feature>
<keyword evidence="3" id="KW-0862">Zinc</keyword>
<feature type="compositionally biased region" description="Acidic residues" evidence="5">
    <location>
        <begin position="232"/>
        <end position="242"/>
    </location>
</feature>
<feature type="compositionally biased region" description="Polar residues" evidence="5">
    <location>
        <begin position="526"/>
        <end position="556"/>
    </location>
</feature>
<evidence type="ECO:0000256" key="5">
    <source>
        <dbReference type="SAM" id="MobiDB-lite"/>
    </source>
</evidence>
<protein>
    <submittedName>
        <fullName evidence="8">CSON005998 protein</fullName>
    </submittedName>
</protein>
<feature type="compositionally biased region" description="Basic and acidic residues" evidence="5">
    <location>
        <begin position="768"/>
        <end position="779"/>
    </location>
</feature>
<dbReference type="CDD" id="cd15545">
    <property type="entry name" value="PHD_BAZ2A_like"/>
    <property type="match status" value="1"/>
</dbReference>
<feature type="compositionally biased region" description="Acidic residues" evidence="5">
    <location>
        <begin position="21"/>
        <end position="45"/>
    </location>
</feature>
<feature type="compositionally biased region" description="Basic and acidic residues" evidence="5">
    <location>
        <begin position="698"/>
        <end position="708"/>
    </location>
</feature>
<feature type="compositionally biased region" description="Basic and acidic residues" evidence="5">
    <location>
        <begin position="1147"/>
        <end position="1159"/>
    </location>
</feature>
<dbReference type="InterPro" id="IPR019787">
    <property type="entry name" value="Znf_PHD-finger"/>
</dbReference>
<dbReference type="InterPro" id="IPR047157">
    <property type="entry name" value="PHRF1/Atg35"/>
</dbReference>
<feature type="compositionally biased region" description="Basic and acidic residues" evidence="5">
    <location>
        <begin position="1"/>
        <end position="20"/>
    </location>
</feature>
<feature type="region of interest" description="Disordered" evidence="5">
    <location>
        <begin position="303"/>
        <end position="327"/>
    </location>
</feature>
<feature type="region of interest" description="Disordered" evidence="5">
    <location>
        <begin position="1440"/>
        <end position="1508"/>
    </location>
</feature>
<feature type="region of interest" description="Disordered" evidence="5">
    <location>
        <begin position="1534"/>
        <end position="1559"/>
    </location>
</feature>
<evidence type="ECO:0000256" key="4">
    <source>
        <dbReference type="PROSITE-ProRule" id="PRU00175"/>
    </source>
</evidence>
<feature type="compositionally biased region" description="Basic and acidic residues" evidence="5">
    <location>
        <begin position="1086"/>
        <end position="1099"/>
    </location>
</feature>
<feature type="compositionally biased region" description="Polar residues" evidence="5">
    <location>
        <begin position="473"/>
        <end position="507"/>
    </location>
</feature>
<dbReference type="InterPro" id="IPR019786">
    <property type="entry name" value="Zinc_finger_PHD-type_CS"/>
</dbReference>